<keyword evidence="2" id="KW-1185">Reference proteome</keyword>
<dbReference type="RefSeq" id="WP_149544158.1">
    <property type="nucleotide sequence ID" value="NZ_VTPS01000001.1"/>
</dbReference>
<dbReference type="EMBL" id="VTPS01000001">
    <property type="protein sequence ID" value="TZE83540.1"/>
    <property type="molecule type" value="Genomic_DNA"/>
</dbReference>
<comment type="caution">
    <text evidence="1">The sequence shown here is derived from an EMBL/GenBank/DDBJ whole genome shotgun (WGS) entry which is preliminary data.</text>
</comment>
<accession>A0A5D8QFR4</accession>
<evidence type="ECO:0000313" key="1">
    <source>
        <dbReference type="EMBL" id="TZE83540.1"/>
    </source>
</evidence>
<protein>
    <submittedName>
        <fullName evidence="1">Uncharacterized protein</fullName>
    </submittedName>
</protein>
<gene>
    <name evidence="1" type="ORF">FWJ32_01270</name>
</gene>
<organism evidence="1 2">
    <name type="scientific">Calorimonas adulescens</name>
    <dbReference type="NCBI Taxonomy" id="2606906"/>
    <lineage>
        <taxon>Bacteria</taxon>
        <taxon>Bacillati</taxon>
        <taxon>Bacillota</taxon>
        <taxon>Clostridia</taxon>
        <taxon>Thermoanaerobacterales</taxon>
        <taxon>Thermoanaerobacteraceae</taxon>
        <taxon>Calorimonas</taxon>
    </lineage>
</organism>
<name>A0A5D8QFR4_9THEO</name>
<sequence>MAGKAKDRWTAEGKKFKAEIEKLKKLQVRIGYQQGDVITEDGVDMLDIAMWNELGTINAPSRPFLRKSVDENADKINSFCKAQLQRLTKGETAEEILKQIGVFSKGLVQEKIVDGEFEPNAPSTIRRKKSDKPLIDTGLMRKSVNYIIVEKGGRK</sequence>
<proteinExistence type="predicted"/>
<dbReference type="AlphaFoldDB" id="A0A5D8QFR4"/>
<reference evidence="1 2" key="1">
    <citation type="submission" date="2019-08" db="EMBL/GenBank/DDBJ databases">
        <title>Calorimonas adulescens gen. nov., sp. nov., an anaerobic thermophilic bacterium from Sakhalin hot spring.</title>
        <authorList>
            <person name="Khomyakova M.A."/>
            <person name="Merkel A.Y."/>
            <person name="Novikov A."/>
            <person name="Bonch-Osmolovskaya E.A."/>
            <person name="Slobodkin A.I."/>
        </authorList>
    </citation>
    <scope>NUCLEOTIDE SEQUENCE [LARGE SCALE GENOMIC DNA]</scope>
    <source>
        <strain evidence="1 2">A05MB</strain>
    </source>
</reference>
<evidence type="ECO:0000313" key="2">
    <source>
        <dbReference type="Proteomes" id="UP000322976"/>
    </source>
</evidence>
<dbReference type="Proteomes" id="UP000322976">
    <property type="component" value="Unassembled WGS sequence"/>
</dbReference>